<dbReference type="RefSeq" id="WP_248341621.1">
    <property type="nucleotide sequence ID" value="NZ_AP025592.1"/>
</dbReference>
<dbReference type="EMBL" id="AP025592">
    <property type="protein sequence ID" value="BDG09440.1"/>
    <property type="molecule type" value="Genomic_DNA"/>
</dbReference>
<keyword evidence="3" id="KW-1133">Transmembrane helix</keyword>
<feature type="compositionally biased region" description="Low complexity" evidence="2">
    <location>
        <begin position="36"/>
        <end position="54"/>
    </location>
</feature>
<reference evidence="5" key="1">
    <citation type="journal article" date="2022" name="Int. J. Syst. Evol. Microbiol.">
        <title>Anaeromyxobacter oryzae sp. nov., Anaeromyxobacter diazotrophicus sp. nov. and Anaeromyxobacter paludicola sp. nov., isolated from paddy soils.</title>
        <authorList>
            <person name="Itoh H."/>
            <person name="Xu Z."/>
            <person name="Mise K."/>
            <person name="Masuda Y."/>
            <person name="Ushijima N."/>
            <person name="Hayakawa C."/>
            <person name="Shiratori Y."/>
            <person name="Senoo K."/>
        </authorList>
    </citation>
    <scope>NUCLEOTIDE SEQUENCE [LARGE SCALE GENOMIC DNA]</scope>
    <source>
        <strain evidence="5">Red630</strain>
    </source>
</reference>
<evidence type="ECO:0000256" key="2">
    <source>
        <dbReference type="SAM" id="MobiDB-lite"/>
    </source>
</evidence>
<accession>A0ABM7XC45</accession>
<evidence type="ECO:0000313" key="4">
    <source>
        <dbReference type="EMBL" id="BDG09440.1"/>
    </source>
</evidence>
<feature type="coiled-coil region" evidence="1">
    <location>
        <begin position="108"/>
        <end position="145"/>
    </location>
</feature>
<gene>
    <name evidence="4" type="ORF">AMPC_25530</name>
</gene>
<keyword evidence="5" id="KW-1185">Reference proteome</keyword>
<evidence type="ECO:0008006" key="6">
    <source>
        <dbReference type="Google" id="ProtNLM"/>
    </source>
</evidence>
<feature type="compositionally biased region" description="Basic and acidic residues" evidence="2">
    <location>
        <begin position="1"/>
        <end position="29"/>
    </location>
</feature>
<evidence type="ECO:0000313" key="5">
    <source>
        <dbReference type="Proteomes" id="UP001162734"/>
    </source>
</evidence>
<feature type="transmembrane region" description="Helical" evidence="3">
    <location>
        <begin position="231"/>
        <end position="248"/>
    </location>
</feature>
<dbReference type="Proteomes" id="UP001162734">
    <property type="component" value="Chromosome"/>
</dbReference>
<evidence type="ECO:0000256" key="1">
    <source>
        <dbReference type="SAM" id="Coils"/>
    </source>
</evidence>
<organism evidence="4 5">
    <name type="scientific">Anaeromyxobacter paludicola</name>
    <dbReference type="NCBI Taxonomy" id="2918171"/>
    <lineage>
        <taxon>Bacteria</taxon>
        <taxon>Pseudomonadati</taxon>
        <taxon>Myxococcota</taxon>
        <taxon>Myxococcia</taxon>
        <taxon>Myxococcales</taxon>
        <taxon>Cystobacterineae</taxon>
        <taxon>Anaeromyxobacteraceae</taxon>
        <taxon>Anaeromyxobacter</taxon>
    </lineage>
</organism>
<proteinExistence type="predicted"/>
<feature type="transmembrane region" description="Helical" evidence="3">
    <location>
        <begin position="206"/>
        <end position="225"/>
    </location>
</feature>
<sequence length="262" mass="29224">MADRLADRFRNLERPRRPEEVDTVHEADARIGGIEPAARPGALPAAPAPSVAPAHVDRFRPPAEPAIDTARHDEEAQPFTRCPRCETDNSPFTRTCTTCGSDLGTAEVQRFNERLWEERKREKALEEREAAVREKEREVEAAATDEARRAMAAEMAREVGERERARLDRDWGSWGGPGSRWDDWGGGGGDPTPYGVRLLRRIRSPAWRIGVIVALVAVPLLLVIFGSPRGGTRLAGFIGLFVLAALFSPPGSRWGRRRFWGW</sequence>
<keyword evidence="1" id="KW-0175">Coiled coil</keyword>
<protein>
    <recommendedName>
        <fullName evidence="6">Zinc-ribbon domain-containing protein</fullName>
    </recommendedName>
</protein>
<keyword evidence="3" id="KW-0472">Membrane</keyword>
<name>A0ABM7XC45_9BACT</name>
<evidence type="ECO:0000256" key="3">
    <source>
        <dbReference type="SAM" id="Phobius"/>
    </source>
</evidence>
<feature type="region of interest" description="Disordered" evidence="2">
    <location>
        <begin position="1"/>
        <end position="61"/>
    </location>
</feature>
<keyword evidence="3" id="KW-0812">Transmembrane</keyword>